<sequence>MYSEQQIWILISYLFHFSYLFILIYVPSRSHASPRSSVPLARRGPYRSRRVRRAAVAGRSTAGGIFLGDTFAAFEFRILTEKRHRSEHVPIRFRLHGEFYQSFPSFACIILGRGRGARHDRPPPAPASECAFRGRRRDGAMVRRCAWRLSAISMCNVTE</sequence>
<evidence type="ECO:0000313" key="2">
    <source>
        <dbReference type="EMBL" id="GBP23571.1"/>
    </source>
</evidence>
<proteinExistence type="predicted"/>
<feature type="transmembrane region" description="Helical" evidence="1">
    <location>
        <begin position="6"/>
        <end position="26"/>
    </location>
</feature>
<dbReference type="EMBL" id="BGZK01000152">
    <property type="protein sequence ID" value="GBP23571.1"/>
    <property type="molecule type" value="Genomic_DNA"/>
</dbReference>
<name>A0A4C1UAZ3_EUMVA</name>
<protein>
    <submittedName>
        <fullName evidence="2">Uncharacterized protein</fullName>
    </submittedName>
</protein>
<reference evidence="2 3" key="1">
    <citation type="journal article" date="2019" name="Commun. Biol.">
        <title>The bagworm genome reveals a unique fibroin gene that provides high tensile strength.</title>
        <authorList>
            <person name="Kono N."/>
            <person name="Nakamura H."/>
            <person name="Ohtoshi R."/>
            <person name="Tomita M."/>
            <person name="Numata K."/>
            <person name="Arakawa K."/>
        </authorList>
    </citation>
    <scope>NUCLEOTIDE SEQUENCE [LARGE SCALE GENOMIC DNA]</scope>
</reference>
<keyword evidence="1" id="KW-0472">Membrane</keyword>
<organism evidence="2 3">
    <name type="scientific">Eumeta variegata</name>
    <name type="common">Bagworm moth</name>
    <name type="synonym">Eumeta japonica</name>
    <dbReference type="NCBI Taxonomy" id="151549"/>
    <lineage>
        <taxon>Eukaryota</taxon>
        <taxon>Metazoa</taxon>
        <taxon>Ecdysozoa</taxon>
        <taxon>Arthropoda</taxon>
        <taxon>Hexapoda</taxon>
        <taxon>Insecta</taxon>
        <taxon>Pterygota</taxon>
        <taxon>Neoptera</taxon>
        <taxon>Endopterygota</taxon>
        <taxon>Lepidoptera</taxon>
        <taxon>Glossata</taxon>
        <taxon>Ditrysia</taxon>
        <taxon>Tineoidea</taxon>
        <taxon>Psychidae</taxon>
        <taxon>Oiketicinae</taxon>
        <taxon>Eumeta</taxon>
    </lineage>
</organism>
<dbReference type="AlphaFoldDB" id="A0A4C1UAZ3"/>
<keyword evidence="1" id="KW-0812">Transmembrane</keyword>
<evidence type="ECO:0000313" key="3">
    <source>
        <dbReference type="Proteomes" id="UP000299102"/>
    </source>
</evidence>
<evidence type="ECO:0000256" key="1">
    <source>
        <dbReference type="SAM" id="Phobius"/>
    </source>
</evidence>
<dbReference type="Proteomes" id="UP000299102">
    <property type="component" value="Unassembled WGS sequence"/>
</dbReference>
<gene>
    <name evidence="2" type="ORF">EVAR_80187_1</name>
</gene>
<comment type="caution">
    <text evidence="2">The sequence shown here is derived from an EMBL/GenBank/DDBJ whole genome shotgun (WGS) entry which is preliminary data.</text>
</comment>
<keyword evidence="1" id="KW-1133">Transmembrane helix</keyword>
<keyword evidence="3" id="KW-1185">Reference proteome</keyword>
<accession>A0A4C1UAZ3</accession>